<dbReference type="InterPro" id="IPR011042">
    <property type="entry name" value="6-blade_b-propeller_TolB-like"/>
</dbReference>
<dbReference type="Gene3D" id="2.80.10.50">
    <property type="match status" value="1"/>
</dbReference>
<name>A0A646KTQ3_STRJU</name>
<dbReference type="InterPro" id="IPR000772">
    <property type="entry name" value="Ricin_B_lectin"/>
</dbReference>
<dbReference type="Pfam" id="PF07676">
    <property type="entry name" value="PD40"/>
    <property type="match status" value="3"/>
</dbReference>
<dbReference type="OrthoDB" id="39703at2"/>
<evidence type="ECO:0000256" key="3">
    <source>
        <dbReference type="SAM" id="SignalP"/>
    </source>
</evidence>
<dbReference type="PANTHER" id="PTHR36842">
    <property type="entry name" value="PROTEIN TOLB HOMOLOG"/>
    <property type="match status" value="1"/>
</dbReference>
<evidence type="ECO:0000256" key="2">
    <source>
        <dbReference type="SAM" id="MobiDB-lite"/>
    </source>
</evidence>
<feature type="domain" description="Ricin B lectin" evidence="4">
    <location>
        <begin position="78"/>
        <end position="165"/>
    </location>
</feature>
<dbReference type="AlphaFoldDB" id="A0A646KTQ3"/>
<dbReference type="SUPFAM" id="SSF50370">
    <property type="entry name" value="Ricin B-like lectins"/>
    <property type="match status" value="1"/>
</dbReference>
<evidence type="ECO:0000313" key="6">
    <source>
        <dbReference type="Proteomes" id="UP000419138"/>
    </source>
</evidence>
<comment type="caution">
    <text evidence="5">The sequence shown here is derived from an EMBL/GenBank/DDBJ whole genome shotgun (WGS) entry which is preliminary data.</text>
</comment>
<reference evidence="5 6" key="1">
    <citation type="submission" date="2019-05" db="EMBL/GenBank/DDBJ databases">
        <title>Comparative genomics and metabolomics analyses of clavulanic acid producing Streptomyces species provides insight into specialized metabolism and evolution of beta-lactam biosynthetic gene clusters.</title>
        <authorList>
            <person name="Moore M.A."/>
            <person name="Cruz-Morales P."/>
            <person name="Barona Gomez F."/>
            <person name="Kapil T."/>
        </authorList>
    </citation>
    <scope>NUCLEOTIDE SEQUENCE [LARGE SCALE GENOMIC DNA]</scope>
    <source>
        <strain evidence="5 6">NRRL 5741</strain>
    </source>
</reference>
<dbReference type="PROSITE" id="PS50231">
    <property type="entry name" value="RICIN_B_LECTIN"/>
    <property type="match status" value="1"/>
</dbReference>
<accession>A0A646KTQ3</accession>
<comment type="similarity">
    <text evidence="1">Belongs to the TolB family.</text>
</comment>
<gene>
    <name evidence="5" type="ORF">FF041_37660</name>
</gene>
<keyword evidence="3" id="KW-0732">Signal</keyword>
<evidence type="ECO:0000256" key="1">
    <source>
        <dbReference type="ARBA" id="ARBA00009820"/>
    </source>
</evidence>
<protein>
    <recommendedName>
        <fullName evidence="4">Ricin B lectin domain-containing protein</fullName>
    </recommendedName>
</protein>
<dbReference type="Gene3D" id="2.120.10.30">
    <property type="entry name" value="TolB, C-terminal domain"/>
    <property type="match status" value="2"/>
</dbReference>
<feature type="signal peptide" evidence="3">
    <location>
        <begin position="1"/>
        <end position="34"/>
    </location>
</feature>
<feature type="chain" id="PRO_5039585849" description="Ricin B lectin domain-containing protein" evidence="3">
    <location>
        <begin position="35"/>
        <end position="610"/>
    </location>
</feature>
<evidence type="ECO:0000313" key="5">
    <source>
        <dbReference type="EMBL" id="MQT05615.1"/>
    </source>
</evidence>
<dbReference type="SUPFAM" id="SSF82171">
    <property type="entry name" value="DPP6 N-terminal domain-like"/>
    <property type="match status" value="1"/>
</dbReference>
<proteinExistence type="inferred from homology"/>
<sequence length="610" mass="64456">MPARRAHRPRRPGAPTLLLLLLPLLLSLTGTAPAAAAADTTVNVIATHSGKCLEAEDSSVSPGARIVHTDCTGRPGMNWTVVESSAGGGTVNIVNVHSGLCLEIENTSNVTGTQARQAGCARQPGADFRLVDRTTHVWLQAAAGTPRKCLGVSAGSHISGVPVQLTDCYDQIGTRFAQRQPRSGNDPAEDPPPPTTVVERLNVAPDGAQTPRLDELPKEIRAAHSVSASGRYVAFQSHTAQLVSGDTNNKHDIFVRDRFTSITERISLSSSGVQGDDTSQGPSISGDGRYIAFQSDAANLVPGDTNRQTDVFVRDRQTRTTERVSVSTGGAQTTMSSDQPVISADGRQVAFQSTADNLVPGDTNYCQDIFVRDRQTGATERVSVGRNGAQSNDCSHSVAISADGRHVAFASSASNLVTGDTNRQTDVFVRDRQTRTTERVSLTSGGVQSTGFSHAPAISADGRQVAFVAEAGLAPGDANTQWDVYVRDRQTGVTEQVSRGQGGTQTDGWSFEPAISSDGGLIAYHSAAANLVPSDTNAALDVFVWDRQSASTERVSKAPRGTQGDLDSYRPAISGNGQFVAFRSEASPLLPDDTNQAVDLFLRYQVSAGS</sequence>
<dbReference type="InterPro" id="IPR035992">
    <property type="entry name" value="Ricin_B-like_lectins"/>
</dbReference>
<dbReference type="CDD" id="cd00161">
    <property type="entry name" value="beta-trefoil_Ricin-like"/>
    <property type="match status" value="1"/>
</dbReference>
<dbReference type="Pfam" id="PF14200">
    <property type="entry name" value="RicinB_lectin_2"/>
    <property type="match status" value="1"/>
</dbReference>
<dbReference type="RefSeq" id="WP_153527221.1">
    <property type="nucleotide sequence ID" value="NZ_JBEPDZ010000020.1"/>
</dbReference>
<organism evidence="5 6">
    <name type="scientific">Streptomyces jumonjinensis</name>
    <dbReference type="NCBI Taxonomy" id="1945"/>
    <lineage>
        <taxon>Bacteria</taxon>
        <taxon>Bacillati</taxon>
        <taxon>Actinomycetota</taxon>
        <taxon>Actinomycetes</taxon>
        <taxon>Kitasatosporales</taxon>
        <taxon>Streptomycetaceae</taxon>
        <taxon>Streptomyces</taxon>
    </lineage>
</organism>
<dbReference type="InterPro" id="IPR011659">
    <property type="entry name" value="WD40"/>
</dbReference>
<evidence type="ECO:0000259" key="4">
    <source>
        <dbReference type="Pfam" id="PF14200"/>
    </source>
</evidence>
<dbReference type="Proteomes" id="UP000419138">
    <property type="component" value="Unassembled WGS sequence"/>
</dbReference>
<keyword evidence="6" id="KW-1185">Reference proteome</keyword>
<dbReference type="EMBL" id="VCLA01000206">
    <property type="protein sequence ID" value="MQT05615.1"/>
    <property type="molecule type" value="Genomic_DNA"/>
</dbReference>
<feature type="region of interest" description="Disordered" evidence="2">
    <location>
        <begin position="178"/>
        <end position="211"/>
    </location>
</feature>